<protein>
    <submittedName>
        <fullName evidence="2">Uncharacterized protein</fullName>
    </submittedName>
</protein>
<name>A0ABP0HGV0_9DINO</name>
<keyword evidence="1" id="KW-1133">Transmembrane helix</keyword>
<feature type="transmembrane region" description="Helical" evidence="1">
    <location>
        <begin position="15"/>
        <end position="34"/>
    </location>
</feature>
<keyword evidence="1" id="KW-0812">Transmembrane</keyword>
<gene>
    <name evidence="2" type="ORF">CCMP2556_LOCUS1641</name>
</gene>
<feature type="transmembrane region" description="Helical" evidence="1">
    <location>
        <begin position="46"/>
        <end position="64"/>
    </location>
</feature>
<organism evidence="2 3">
    <name type="scientific">Durusdinium trenchii</name>
    <dbReference type="NCBI Taxonomy" id="1381693"/>
    <lineage>
        <taxon>Eukaryota</taxon>
        <taxon>Sar</taxon>
        <taxon>Alveolata</taxon>
        <taxon>Dinophyceae</taxon>
        <taxon>Suessiales</taxon>
        <taxon>Symbiodiniaceae</taxon>
        <taxon>Durusdinium</taxon>
    </lineage>
</organism>
<feature type="transmembrane region" description="Helical" evidence="1">
    <location>
        <begin position="98"/>
        <end position="119"/>
    </location>
</feature>
<proteinExistence type="predicted"/>
<dbReference type="Proteomes" id="UP001642484">
    <property type="component" value="Unassembled WGS sequence"/>
</dbReference>
<feature type="transmembrane region" description="Helical" evidence="1">
    <location>
        <begin position="131"/>
        <end position="149"/>
    </location>
</feature>
<dbReference type="EMBL" id="CAXAMN010000558">
    <property type="protein sequence ID" value="CAK8989382.1"/>
    <property type="molecule type" value="Genomic_DNA"/>
</dbReference>
<keyword evidence="3" id="KW-1185">Reference proteome</keyword>
<sequence>MVSHDSICFAFSSKGPIDLILVLLFASTYLPQIWQKVAADLAEIDRIGLVLLNIQVVVGLGWWLRLTLMGPVEMKTAKRWNSRVLDTAVAEVDDNEGFLSMMILSAVTWLLASIAYVLGTVIDVFLELLRMTVFLLPFGLLLGYLWRFLPSQLLQTALPTLGRAGFFLSIALLYRCLAVLGETQSSETEQEKYLLA</sequence>
<accession>A0ABP0HGV0</accession>
<keyword evidence="1" id="KW-0472">Membrane</keyword>
<evidence type="ECO:0000256" key="1">
    <source>
        <dbReference type="SAM" id="Phobius"/>
    </source>
</evidence>
<evidence type="ECO:0000313" key="3">
    <source>
        <dbReference type="Proteomes" id="UP001642484"/>
    </source>
</evidence>
<evidence type="ECO:0000313" key="2">
    <source>
        <dbReference type="EMBL" id="CAK8989382.1"/>
    </source>
</evidence>
<comment type="caution">
    <text evidence="2">The sequence shown here is derived from an EMBL/GenBank/DDBJ whole genome shotgun (WGS) entry which is preliminary data.</text>
</comment>
<feature type="transmembrane region" description="Helical" evidence="1">
    <location>
        <begin position="161"/>
        <end position="180"/>
    </location>
</feature>
<reference evidence="2 3" key="1">
    <citation type="submission" date="2024-02" db="EMBL/GenBank/DDBJ databases">
        <authorList>
            <person name="Chen Y."/>
            <person name="Shah S."/>
            <person name="Dougan E. K."/>
            <person name="Thang M."/>
            <person name="Chan C."/>
        </authorList>
    </citation>
    <scope>NUCLEOTIDE SEQUENCE [LARGE SCALE GENOMIC DNA]</scope>
</reference>